<sequence>MGTAVFNEIVTSSPGKSANHLAYTGEIVASTPIKSVSAKNPPKKIAIFAMSTPESRNCSTRAVR</sequence>
<dbReference type="RefSeq" id="WP_186709262.1">
    <property type="nucleotide sequence ID" value="NZ_JABWRB020000001.1"/>
</dbReference>
<comment type="caution">
    <text evidence="1">The sequence shown here is derived from an EMBL/GenBank/DDBJ whole genome shotgun (WGS) entry which is preliminary data.</text>
</comment>
<evidence type="ECO:0000313" key="2">
    <source>
        <dbReference type="EMBL" id="MBV4496209.1"/>
    </source>
</evidence>
<organism evidence="1">
    <name type="scientific">Pseudomonas zanjanensis</name>
    <dbReference type="NCBI Taxonomy" id="2745496"/>
    <lineage>
        <taxon>Bacteria</taxon>
        <taxon>Pseudomonadati</taxon>
        <taxon>Pseudomonadota</taxon>
        <taxon>Gammaproteobacteria</taxon>
        <taxon>Pseudomonadales</taxon>
        <taxon>Pseudomonadaceae</taxon>
        <taxon>Pseudomonas</taxon>
    </lineage>
</organism>
<protein>
    <submittedName>
        <fullName evidence="1">Uncharacterized protein</fullName>
    </submittedName>
</protein>
<evidence type="ECO:0000313" key="3">
    <source>
        <dbReference type="Proteomes" id="UP000636518"/>
    </source>
</evidence>
<reference evidence="2" key="3">
    <citation type="submission" date="2021-06" db="EMBL/GenBank/DDBJ databases">
        <title>Updating the genus Pseudomonas: Description of 43 new species and partition of the Pseudomonas putida group.</title>
        <authorList>
            <person name="Girard L."/>
            <person name="Lood C."/>
            <person name="Vandamme P."/>
            <person name="Rokni-Zadeh H."/>
            <person name="Van Noort V."/>
            <person name="Hofte M."/>
            <person name="Lavigne R."/>
            <person name="De Mot R."/>
        </authorList>
    </citation>
    <scope>NUCLEOTIDE SEQUENCE</scope>
    <source>
        <strain evidence="2">SWRI12</strain>
    </source>
</reference>
<proteinExistence type="predicted"/>
<gene>
    <name evidence="2" type="ORF">HU715_012615</name>
    <name evidence="1" type="ORF">HU715_23560</name>
</gene>
<reference evidence="1 3" key="1">
    <citation type="journal article" date="2020" name="Microorganisms">
        <title>Reliable Identification of Environmental Pseudomonas Isolates Using the rpoD Gene.</title>
        <authorList>
            <consortium name="The Broad Institute Genome Sequencing Platform"/>
            <person name="Girard L."/>
            <person name="Lood C."/>
            <person name="Rokni-Zadeh H."/>
            <person name="van Noort V."/>
            <person name="Lavigne R."/>
            <person name="De Mot R."/>
        </authorList>
    </citation>
    <scope>NUCLEOTIDE SEQUENCE</scope>
    <source>
        <strain evidence="1 3">SWRI12</strain>
    </source>
</reference>
<name>A0A923FJK1_9PSED</name>
<dbReference type="Proteomes" id="UP000636518">
    <property type="component" value="Unassembled WGS sequence"/>
</dbReference>
<keyword evidence="3" id="KW-1185">Reference proteome</keyword>
<reference evidence="1" key="2">
    <citation type="submission" date="2020-07" db="EMBL/GenBank/DDBJ databases">
        <authorList>
            <person name="Lood C."/>
            <person name="Girard L."/>
        </authorList>
    </citation>
    <scope>NUCLEOTIDE SEQUENCE</scope>
    <source>
        <strain evidence="1">SWRI12</strain>
    </source>
</reference>
<evidence type="ECO:0000313" key="1">
    <source>
        <dbReference type="EMBL" id="MBC3392630.1"/>
    </source>
</evidence>
<accession>A0A923FJK1</accession>
<dbReference type="EMBL" id="JABWRB020000001">
    <property type="protein sequence ID" value="MBV4496209.1"/>
    <property type="molecule type" value="Genomic_DNA"/>
</dbReference>
<dbReference type="EMBL" id="JABWRB010000039">
    <property type="protein sequence ID" value="MBC3392630.1"/>
    <property type="molecule type" value="Genomic_DNA"/>
</dbReference>
<dbReference type="AlphaFoldDB" id="A0A923FJK1"/>